<dbReference type="GO" id="GO:0051539">
    <property type="term" value="F:4 iron, 4 sulfur cluster binding"/>
    <property type="evidence" value="ECO:0007669"/>
    <property type="project" value="UniProtKB-UniRule"/>
</dbReference>
<accession>A0A3N2D8U5</accession>
<keyword evidence="10 12" id="KW-0456">Lyase</keyword>
<comment type="function">
    <text evidence="12">DNA repair enzyme that has both DNA N-glycosylase activity and AP-lyase activity. The DNA N-glycosylase activity releases various damaged pyrimidines from DNA by cleaving the N-glycosidic bond, leaving an AP (apurinic/apyrimidinic) site. The AP-lyase activity cleaves the phosphodiester bond 3' to the AP site by a beta-elimination, leaving a 3'-terminal unsaturated sugar and a product with a terminal 5'-phosphate.</text>
</comment>
<dbReference type="FunFam" id="1.10.340.30:FF:000001">
    <property type="entry name" value="Endonuclease III"/>
    <property type="match status" value="1"/>
</dbReference>
<keyword evidence="14" id="KW-0540">Nuclease</keyword>
<comment type="caution">
    <text evidence="14">The sequence shown here is derived from an EMBL/GenBank/DDBJ whole genome shotgun (WGS) entry which is preliminary data.</text>
</comment>
<dbReference type="AlphaFoldDB" id="A0A3N2D8U5"/>
<name>A0A3N2D8U5_9MICO</name>
<dbReference type="GO" id="GO:0140078">
    <property type="term" value="F:class I DNA-(apurinic or apyrimidinic site) endonuclease activity"/>
    <property type="evidence" value="ECO:0007669"/>
    <property type="project" value="UniProtKB-EC"/>
</dbReference>
<dbReference type="PROSITE" id="PS00764">
    <property type="entry name" value="ENDONUCLEASE_III_1"/>
    <property type="match status" value="1"/>
</dbReference>
<keyword evidence="14" id="KW-0255">Endonuclease</keyword>
<keyword evidence="5 12" id="KW-0378">Hydrolase</keyword>
<dbReference type="FunFam" id="1.10.1670.10:FF:000001">
    <property type="entry name" value="Endonuclease III"/>
    <property type="match status" value="1"/>
</dbReference>
<dbReference type="InterPro" id="IPR004035">
    <property type="entry name" value="Endouclease-III_FeS-bd_BS"/>
</dbReference>
<keyword evidence="3 12" id="KW-0479">Metal-binding</keyword>
<keyword evidence="8 12" id="KW-0238">DNA-binding</keyword>
<dbReference type="InterPro" id="IPR003651">
    <property type="entry name" value="Endonuclease3_FeS-loop_motif"/>
</dbReference>
<dbReference type="Proteomes" id="UP000275356">
    <property type="component" value="Unassembled WGS sequence"/>
</dbReference>
<dbReference type="GO" id="GO:0046872">
    <property type="term" value="F:metal ion binding"/>
    <property type="evidence" value="ECO:0007669"/>
    <property type="project" value="UniProtKB-KW"/>
</dbReference>
<feature type="domain" description="HhH-GPD" evidence="13">
    <location>
        <begin position="45"/>
        <end position="192"/>
    </location>
</feature>
<evidence type="ECO:0000256" key="7">
    <source>
        <dbReference type="ARBA" id="ARBA00023014"/>
    </source>
</evidence>
<dbReference type="Gene3D" id="1.10.340.30">
    <property type="entry name" value="Hypothetical protein, domain 2"/>
    <property type="match status" value="1"/>
</dbReference>
<dbReference type="EC" id="4.2.99.18" evidence="12"/>
<dbReference type="OrthoDB" id="9800977at2"/>
<dbReference type="InterPro" id="IPR000445">
    <property type="entry name" value="HhH_motif"/>
</dbReference>
<evidence type="ECO:0000256" key="3">
    <source>
        <dbReference type="ARBA" id="ARBA00022723"/>
    </source>
</evidence>
<proteinExistence type="inferred from homology"/>
<feature type="binding site" evidence="12">
    <location>
        <position position="210"/>
    </location>
    <ligand>
        <name>[4Fe-4S] cluster</name>
        <dbReference type="ChEBI" id="CHEBI:49883"/>
    </ligand>
</feature>
<evidence type="ECO:0000256" key="1">
    <source>
        <dbReference type="ARBA" id="ARBA00008343"/>
    </source>
</evidence>
<keyword evidence="11 12" id="KW-0326">Glycosidase</keyword>
<organism evidence="14 15">
    <name type="scientific">Salana multivorans</name>
    <dbReference type="NCBI Taxonomy" id="120377"/>
    <lineage>
        <taxon>Bacteria</taxon>
        <taxon>Bacillati</taxon>
        <taxon>Actinomycetota</taxon>
        <taxon>Actinomycetes</taxon>
        <taxon>Micrococcales</taxon>
        <taxon>Beutenbergiaceae</taxon>
        <taxon>Salana</taxon>
    </lineage>
</organism>
<protein>
    <recommendedName>
        <fullName evidence="12">Endonuclease III</fullName>
        <ecNumber evidence="12">4.2.99.18</ecNumber>
    </recommendedName>
    <alternativeName>
        <fullName evidence="12">DNA-(apurinic or apyrimidinic site) lyase</fullName>
    </alternativeName>
</protein>
<dbReference type="Pfam" id="PF00730">
    <property type="entry name" value="HhH-GPD"/>
    <property type="match status" value="1"/>
</dbReference>
<dbReference type="PANTHER" id="PTHR10359:SF18">
    <property type="entry name" value="ENDONUCLEASE III"/>
    <property type="match status" value="1"/>
</dbReference>
<keyword evidence="9 12" id="KW-0234">DNA repair</keyword>
<evidence type="ECO:0000256" key="8">
    <source>
        <dbReference type="ARBA" id="ARBA00023125"/>
    </source>
</evidence>
<evidence type="ECO:0000313" key="15">
    <source>
        <dbReference type="Proteomes" id="UP000275356"/>
    </source>
</evidence>
<keyword evidence="4 12" id="KW-0227">DNA damage</keyword>
<evidence type="ECO:0000256" key="10">
    <source>
        <dbReference type="ARBA" id="ARBA00023239"/>
    </source>
</evidence>
<evidence type="ECO:0000256" key="5">
    <source>
        <dbReference type="ARBA" id="ARBA00022801"/>
    </source>
</evidence>
<gene>
    <name evidence="12" type="primary">nth</name>
    <name evidence="14" type="ORF">EDD28_0776</name>
</gene>
<evidence type="ECO:0000256" key="12">
    <source>
        <dbReference type="HAMAP-Rule" id="MF_00942"/>
    </source>
</evidence>
<dbReference type="Gene3D" id="1.10.1670.10">
    <property type="entry name" value="Helix-hairpin-Helix base-excision DNA repair enzymes (C-terminal)"/>
    <property type="match status" value="1"/>
</dbReference>
<evidence type="ECO:0000256" key="9">
    <source>
        <dbReference type="ARBA" id="ARBA00023204"/>
    </source>
</evidence>
<dbReference type="SMART" id="SM00525">
    <property type="entry name" value="FES"/>
    <property type="match status" value="1"/>
</dbReference>
<dbReference type="InterPro" id="IPR011257">
    <property type="entry name" value="DNA_glycosylase"/>
</dbReference>
<dbReference type="NCBIfam" id="TIGR01083">
    <property type="entry name" value="nth"/>
    <property type="match status" value="1"/>
</dbReference>
<keyword evidence="15" id="KW-1185">Reference proteome</keyword>
<dbReference type="GO" id="GO:0003677">
    <property type="term" value="F:DNA binding"/>
    <property type="evidence" value="ECO:0007669"/>
    <property type="project" value="UniProtKB-UniRule"/>
</dbReference>
<keyword evidence="7 12" id="KW-0411">Iron-sulfur</keyword>
<dbReference type="EMBL" id="RKHQ01000001">
    <property type="protein sequence ID" value="ROR96199.1"/>
    <property type="molecule type" value="Genomic_DNA"/>
</dbReference>
<dbReference type="InterPro" id="IPR004036">
    <property type="entry name" value="Endonuclease-III-like_CS2"/>
</dbReference>
<sequence>MHRPEPEIRCAPPEVVNELLALAHPDARCELNHRDAYELLVATVLSAQTTDVRVNEVTPELFARYPDAATLATADLGELEDVLRPLGFFRRKAAALVSLAGSLVADHGGRVPADLDALVALAGVGRKTANVVLGNAFGIPGITVDTHVGRLSRRLGWTRSTDPVVVESELAELFPPQEWVMLSHRLIFHGRRVCHARKPLCSECCLAGVCPRIGVGLSA</sequence>
<dbReference type="PROSITE" id="PS01155">
    <property type="entry name" value="ENDONUCLEASE_III_2"/>
    <property type="match status" value="1"/>
</dbReference>
<evidence type="ECO:0000313" key="14">
    <source>
        <dbReference type="EMBL" id="ROR96199.1"/>
    </source>
</evidence>
<dbReference type="GO" id="GO:0006285">
    <property type="term" value="P:base-excision repair, AP site formation"/>
    <property type="evidence" value="ECO:0007669"/>
    <property type="project" value="TreeGrafter"/>
</dbReference>
<keyword evidence="6 12" id="KW-0408">Iron</keyword>
<comment type="catalytic activity">
    <reaction evidence="12">
        <text>2'-deoxyribonucleotide-(2'-deoxyribose 5'-phosphate)-2'-deoxyribonucleotide-DNA = a 3'-end 2'-deoxyribonucleotide-(2,3-dehydro-2,3-deoxyribose 5'-phosphate)-DNA + a 5'-end 5'-phospho-2'-deoxyribonucleoside-DNA + H(+)</text>
        <dbReference type="Rhea" id="RHEA:66592"/>
        <dbReference type="Rhea" id="RHEA-COMP:13180"/>
        <dbReference type="Rhea" id="RHEA-COMP:16897"/>
        <dbReference type="Rhea" id="RHEA-COMP:17067"/>
        <dbReference type="ChEBI" id="CHEBI:15378"/>
        <dbReference type="ChEBI" id="CHEBI:136412"/>
        <dbReference type="ChEBI" id="CHEBI:157695"/>
        <dbReference type="ChEBI" id="CHEBI:167181"/>
        <dbReference type="EC" id="4.2.99.18"/>
    </reaction>
</comment>
<dbReference type="SMART" id="SM00478">
    <property type="entry name" value="ENDO3c"/>
    <property type="match status" value="1"/>
</dbReference>
<reference evidence="14 15" key="1">
    <citation type="submission" date="2018-11" db="EMBL/GenBank/DDBJ databases">
        <title>Sequencing the genomes of 1000 actinobacteria strains.</title>
        <authorList>
            <person name="Klenk H.-P."/>
        </authorList>
    </citation>
    <scope>NUCLEOTIDE SEQUENCE [LARGE SCALE GENOMIC DNA]</scope>
    <source>
        <strain evidence="14 15">DSM 13521</strain>
    </source>
</reference>
<dbReference type="InterPro" id="IPR005759">
    <property type="entry name" value="Nth"/>
</dbReference>
<feature type="binding site" evidence="12">
    <location>
        <position position="194"/>
    </location>
    <ligand>
        <name>[4Fe-4S] cluster</name>
        <dbReference type="ChEBI" id="CHEBI:49883"/>
    </ligand>
</feature>
<keyword evidence="2 12" id="KW-0004">4Fe-4S</keyword>
<dbReference type="CDD" id="cd00056">
    <property type="entry name" value="ENDO3c"/>
    <property type="match status" value="1"/>
</dbReference>
<dbReference type="InterPro" id="IPR003265">
    <property type="entry name" value="HhH-GPD_domain"/>
</dbReference>
<dbReference type="PIRSF" id="PIRSF001435">
    <property type="entry name" value="Nth"/>
    <property type="match status" value="1"/>
</dbReference>
<dbReference type="InterPro" id="IPR023170">
    <property type="entry name" value="HhH_base_excis_C"/>
</dbReference>
<dbReference type="HAMAP" id="MF_00942">
    <property type="entry name" value="Nth"/>
    <property type="match status" value="1"/>
</dbReference>
<dbReference type="GO" id="GO:0019104">
    <property type="term" value="F:DNA N-glycosylase activity"/>
    <property type="evidence" value="ECO:0007669"/>
    <property type="project" value="UniProtKB-UniRule"/>
</dbReference>
<dbReference type="Pfam" id="PF00633">
    <property type="entry name" value="HHH"/>
    <property type="match status" value="1"/>
</dbReference>
<feature type="binding site" evidence="12">
    <location>
        <position position="201"/>
    </location>
    <ligand>
        <name>[4Fe-4S] cluster</name>
        <dbReference type="ChEBI" id="CHEBI:49883"/>
    </ligand>
</feature>
<evidence type="ECO:0000256" key="6">
    <source>
        <dbReference type="ARBA" id="ARBA00023004"/>
    </source>
</evidence>
<comment type="similarity">
    <text evidence="1 12">Belongs to the Nth/MutY family.</text>
</comment>
<comment type="cofactor">
    <cofactor evidence="12">
        <name>[4Fe-4S] cluster</name>
        <dbReference type="ChEBI" id="CHEBI:49883"/>
    </cofactor>
    <text evidence="12">Binds 1 [4Fe-4S] cluster.</text>
</comment>
<dbReference type="RefSeq" id="WP_123738414.1">
    <property type="nucleotide sequence ID" value="NZ_RKHQ01000001.1"/>
</dbReference>
<feature type="binding site" evidence="12">
    <location>
        <position position="204"/>
    </location>
    <ligand>
        <name>[4Fe-4S] cluster</name>
        <dbReference type="ChEBI" id="CHEBI:49883"/>
    </ligand>
</feature>
<evidence type="ECO:0000256" key="11">
    <source>
        <dbReference type="ARBA" id="ARBA00023295"/>
    </source>
</evidence>
<evidence type="ECO:0000259" key="13">
    <source>
        <dbReference type="SMART" id="SM00478"/>
    </source>
</evidence>
<dbReference type="PANTHER" id="PTHR10359">
    <property type="entry name" value="A/G-SPECIFIC ADENINE GLYCOSYLASE/ENDONUCLEASE III"/>
    <property type="match status" value="1"/>
</dbReference>
<evidence type="ECO:0000256" key="2">
    <source>
        <dbReference type="ARBA" id="ARBA00022485"/>
    </source>
</evidence>
<dbReference type="SUPFAM" id="SSF48150">
    <property type="entry name" value="DNA-glycosylase"/>
    <property type="match status" value="1"/>
</dbReference>
<evidence type="ECO:0000256" key="4">
    <source>
        <dbReference type="ARBA" id="ARBA00022763"/>
    </source>
</evidence>